<proteinExistence type="predicted"/>
<organism evidence="2 3">
    <name type="scientific">Rhodocytophaga aerolata</name>
    <dbReference type="NCBI Taxonomy" id="455078"/>
    <lineage>
        <taxon>Bacteria</taxon>
        <taxon>Pseudomonadati</taxon>
        <taxon>Bacteroidota</taxon>
        <taxon>Cytophagia</taxon>
        <taxon>Cytophagales</taxon>
        <taxon>Rhodocytophagaceae</taxon>
        <taxon>Rhodocytophaga</taxon>
    </lineage>
</organism>
<accession>A0ABT8REA8</accession>
<dbReference type="Gene3D" id="3.40.50.1820">
    <property type="entry name" value="alpha/beta hydrolase"/>
    <property type="match status" value="1"/>
</dbReference>
<reference evidence="2" key="1">
    <citation type="submission" date="2023-07" db="EMBL/GenBank/DDBJ databases">
        <title>The genome sequence of Rhodocytophaga aerolata KACC 12507.</title>
        <authorList>
            <person name="Zhang X."/>
        </authorList>
    </citation>
    <scope>NUCLEOTIDE SEQUENCE</scope>
    <source>
        <strain evidence="2">KACC 12507</strain>
    </source>
</reference>
<dbReference type="PANTHER" id="PTHR22946:SF0">
    <property type="entry name" value="DIENELACTONE HYDROLASE DOMAIN-CONTAINING PROTEIN"/>
    <property type="match status" value="1"/>
</dbReference>
<feature type="domain" description="Peptidase S9 prolyl oligopeptidase catalytic" evidence="1">
    <location>
        <begin position="178"/>
        <end position="346"/>
    </location>
</feature>
<keyword evidence="3" id="KW-1185">Reference proteome</keyword>
<dbReference type="PANTHER" id="PTHR22946">
    <property type="entry name" value="DIENELACTONE HYDROLASE DOMAIN-CONTAINING PROTEIN-RELATED"/>
    <property type="match status" value="1"/>
</dbReference>
<dbReference type="RefSeq" id="WP_302041241.1">
    <property type="nucleotide sequence ID" value="NZ_JAUKPO010000030.1"/>
</dbReference>
<dbReference type="Proteomes" id="UP001168528">
    <property type="component" value="Unassembled WGS sequence"/>
</dbReference>
<dbReference type="InterPro" id="IPR001375">
    <property type="entry name" value="Peptidase_S9_cat"/>
</dbReference>
<name>A0ABT8REA8_9BACT</name>
<dbReference type="Pfam" id="PF00326">
    <property type="entry name" value="Peptidase_S9"/>
    <property type="match status" value="1"/>
</dbReference>
<gene>
    <name evidence="2" type="ORF">Q0590_29470</name>
</gene>
<evidence type="ECO:0000313" key="3">
    <source>
        <dbReference type="Proteomes" id="UP001168528"/>
    </source>
</evidence>
<dbReference type="EMBL" id="JAUKPO010000030">
    <property type="protein sequence ID" value="MDO1450441.1"/>
    <property type="molecule type" value="Genomic_DNA"/>
</dbReference>
<dbReference type="InterPro" id="IPR050261">
    <property type="entry name" value="FrsA_esterase"/>
</dbReference>
<protein>
    <submittedName>
        <fullName evidence="2">Prolyl oligopeptidase family serine peptidase</fullName>
    </submittedName>
</protein>
<sequence>MAHLHTTCLKKCSTIFRVLCLWIAFTSCHKEDVLEGVDTQALFAPPTQAEIETVKADWKNRDLAVKGFRLEQAIPLSANGPLLQFVSFEVNNYRQYGALIIPPTEKPLPVYLSIYGYDNNNPVNQQTLRINTSQTDSIPFIYAIPALRGQTLVLTINGVEYRSPPSEGPHADAFDGATDDAIAFLNVIQAHFPQADVNKTAVRGGSRGGTVALLMAERDQRVKLAVGVAFPTDLIGLTAKNQRDPTYQNQFLQGLLNGSGSVAQTRQKMIASSPLFFCEFLPKTQIHFGADDKITPVQQGSLLSNKMHELGVGNQLEFYTYPGRSHTNIGQDNQELVSRIQTFLSQLF</sequence>
<evidence type="ECO:0000313" key="2">
    <source>
        <dbReference type="EMBL" id="MDO1450441.1"/>
    </source>
</evidence>
<dbReference type="SUPFAM" id="SSF53474">
    <property type="entry name" value="alpha/beta-Hydrolases"/>
    <property type="match status" value="1"/>
</dbReference>
<dbReference type="InterPro" id="IPR029058">
    <property type="entry name" value="AB_hydrolase_fold"/>
</dbReference>
<comment type="caution">
    <text evidence="2">The sequence shown here is derived from an EMBL/GenBank/DDBJ whole genome shotgun (WGS) entry which is preliminary data.</text>
</comment>
<evidence type="ECO:0000259" key="1">
    <source>
        <dbReference type="Pfam" id="PF00326"/>
    </source>
</evidence>